<organism evidence="3 4">
    <name type="scientific">Actinophytocola oryzae</name>
    <dbReference type="NCBI Taxonomy" id="502181"/>
    <lineage>
        <taxon>Bacteria</taxon>
        <taxon>Bacillati</taxon>
        <taxon>Actinomycetota</taxon>
        <taxon>Actinomycetes</taxon>
        <taxon>Pseudonocardiales</taxon>
        <taxon>Pseudonocardiaceae</taxon>
    </lineage>
</organism>
<dbReference type="InterPro" id="IPR011576">
    <property type="entry name" value="Pyridox_Oxase_N"/>
</dbReference>
<evidence type="ECO:0000313" key="3">
    <source>
        <dbReference type="EMBL" id="TDV45482.1"/>
    </source>
</evidence>
<keyword evidence="4" id="KW-1185">Reference proteome</keyword>
<comment type="caution">
    <text evidence="3">The sequence shown here is derived from an EMBL/GenBank/DDBJ whole genome shotgun (WGS) entry which is preliminary data.</text>
</comment>
<dbReference type="OrthoDB" id="1094370at2"/>
<evidence type="ECO:0000259" key="2">
    <source>
        <dbReference type="Pfam" id="PF01243"/>
    </source>
</evidence>
<dbReference type="PANTHER" id="PTHR35176:SF2">
    <property type="entry name" value="F420H(2)-DEPENDENT REDUCTASE RV1155"/>
    <property type="match status" value="1"/>
</dbReference>
<dbReference type="NCBIfam" id="TIGR03618">
    <property type="entry name" value="Rv1155_F420"/>
    <property type="match status" value="1"/>
</dbReference>
<accession>A0A4R7V987</accession>
<proteinExistence type="predicted"/>
<feature type="domain" description="Pyridoxamine 5'-phosphate oxidase N-terminal" evidence="2">
    <location>
        <begin position="1"/>
        <end position="136"/>
    </location>
</feature>
<dbReference type="Proteomes" id="UP000294927">
    <property type="component" value="Unassembled WGS sequence"/>
</dbReference>
<sequence length="138" mass="15451">MEERLLALLAEHHGGVVVTLKRDGRPQLSNVSYTFDPDRRLIRASITDGRAKTKNLRRDPRVSFYVAAPDFRAYVVAEGDAELTPVAGAPDDATVDDLVDVYREIAGEHPDWDEYRAAMVADQRLVLRIPVTRVYGMA</sequence>
<gene>
    <name evidence="3" type="ORF">CLV71_112150</name>
</gene>
<dbReference type="GO" id="GO:0005829">
    <property type="term" value="C:cytosol"/>
    <property type="evidence" value="ECO:0007669"/>
    <property type="project" value="TreeGrafter"/>
</dbReference>
<keyword evidence="1" id="KW-0560">Oxidoreductase</keyword>
<reference evidence="3 4" key="1">
    <citation type="submission" date="2019-03" db="EMBL/GenBank/DDBJ databases">
        <title>Genomic Encyclopedia of Archaeal and Bacterial Type Strains, Phase II (KMG-II): from individual species to whole genera.</title>
        <authorList>
            <person name="Goeker M."/>
        </authorList>
    </citation>
    <scope>NUCLEOTIDE SEQUENCE [LARGE SCALE GENOMIC DNA]</scope>
    <source>
        <strain evidence="3 4">DSM 45499</strain>
    </source>
</reference>
<evidence type="ECO:0000256" key="1">
    <source>
        <dbReference type="ARBA" id="ARBA00023002"/>
    </source>
</evidence>
<evidence type="ECO:0000313" key="4">
    <source>
        <dbReference type="Proteomes" id="UP000294927"/>
    </source>
</evidence>
<dbReference type="InterPro" id="IPR012349">
    <property type="entry name" value="Split_barrel_FMN-bd"/>
</dbReference>
<dbReference type="InterPro" id="IPR019920">
    <property type="entry name" value="F420-binding_dom_put"/>
</dbReference>
<dbReference type="EMBL" id="SOCP01000012">
    <property type="protein sequence ID" value="TDV45482.1"/>
    <property type="molecule type" value="Genomic_DNA"/>
</dbReference>
<dbReference type="GO" id="GO:0070967">
    <property type="term" value="F:coenzyme F420 binding"/>
    <property type="evidence" value="ECO:0007669"/>
    <property type="project" value="TreeGrafter"/>
</dbReference>
<dbReference type="RefSeq" id="WP_133906201.1">
    <property type="nucleotide sequence ID" value="NZ_SOCP01000012.1"/>
</dbReference>
<dbReference type="InterPro" id="IPR052019">
    <property type="entry name" value="F420H2_bilvrd_red/Heme_oxyg"/>
</dbReference>
<dbReference type="GO" id="GO:0016627">
    <property type="term" value="F:oxidoreductase activity, acting on the CH-CH group of donors"/>
    <property type="evidence" value="ECO:0007669"/>
    <property type="project" value="TreeGrafter"/>
</dbReference>
<dbReference type="AlphaFoldDB" id="A0A4R7V987"/>
<name>A0A4R7V987_9PSEU</name>
<dbReference type="SUPFAM" id="SSF50475">
    <property type="entry name" value="FMN-binding split barrel"/>
    <property type="match status" value="1"/>
</dbReference>
<dbReference type="Pfam" id="PF01243">
    <property type="entry name" value="PNPOx_N"/>
    <property type="match status" value="1"/>
</dbReference>
<dbReference type="Gene3D" id="2.30.110.10">
    <property type="entry name" value="Electron Transport, Fmn-binding Protein, Chain A"/>
    <property type="match status" value="1"/>
</dbReference>
<dbReference type="PANTHER" id="PTHR35176">
    <property type="entry name" value="HEME OXYGENASE HI_0854-RELATED"/>
    <property type="match status" value="1"/>
</dbReference>
<protein>
    <submittedName>
        <fullName evidence="3">PPOX class probable F420-dependent enzyme</fullName>
    </submittedName>
</protein>